<keyword evidence="3 8" id="KW-0813">Transport</keyword>
<dbReference type="SUPFAM" id="SSF143865">
    <property type="entry name" value="CorA soluble domain-like"/>
    <property type="match status" value="1"/>
</dbReference>
<keyword evidence="4 8" id="KW-1003">Cell membrane</keyword>
<dbReference type="Gene3D" id="3.30.460.20">
    <property type="entry name" value="CorA soluble domain-like"/>
    <property type="match status" value="1"/>
</dbReference>
<dbReference type="PANTHER" id="PTHR46494:SF1">
    <property type="entry name" value="CORA FAMILY METAL ION TRANSPORTER (EUROFUNG)"/>
    <property type="match status" value="1"/>
</dbReference>
<evidence type="ECO:0000313" key="10">
    <source>
        <dbReference type="Proteomes" id="UP001332192"/>
    </source>
</evidence>
<evidence type="ECO:0000256" key="4">
    <source>
        <dbReference type="ARBA" id="ARBA00022475"/>
    </source>
</evidence>
<dbReference type="Gene3D" id="1.20.58.340">
    <property type="entry name" value="Magnesium transport protein CorA, transmembrane region"/>
    <property type="match status" value="2"/>
</dbReference>
<organism evidence="9 10">
    <name type="scientific">Carboxydichorda subterranea</name>
    <dbReference type="NCBI Taxonomy" id="3109565"/>
    <lineage>
        <taxon>Bacteria</taxon>
        <taxon>Bacillati</taxon>
        <taxon>Bacillota</taxon>
        <taxon>Limnochordia</taxon>
        <taxon>Limnochordales</taxon>
        <taxon>Geochordaceae</taxon>
        <taxon>Carboxydichorda</taxon>
    </lineage>
</organism>
<sequence length="324" mass="36711">MLEGDAVWHELPRWLEARHAFWLDLDGPSQAEWEAVGQHFPFHPLSLEDARSLSEFARVEPYPDYLFVVLHRIGLGERPGDHRLRVGEVDLFIHPAYLVTTHLQPAPEIDEARRYLSTRPQALMRGSEFVAHLVVDAVVDAMFPAIERLVEQRERLEGRVLAQAERSPWPAVTHLRSSLLVARRSLGAQAEALGRLGRERMALVSPESALYFRDIATHADRLLAIVENELRLVDNLVQMYLAMRTDRLNVVMQRLTLLSALFMPLTLIAGIYGMNFRHMPELEWPLGYPLALALMAAVGGGLYGYLRRAGWFDADGGRRGRSPS</sequence>
<dbReference type="RefSeq" id="WP_324717538.1">
    <property type="nucleotide sequence ID" value="NZ_CP141615.1"/>
</dbReference>
<evidence type="ECO:0000313" key="9">
    <source>
        <dbReference type="EMBL" id="WRP18267.1"/>
    </source>
</evidence>
<dbReference type="Proteomes" id="UP001332192">
    <property type="component" value="Chromosome"/>
</dbReference>
<dbReference type="EMBL" id="CP141615">
    <property type="protein sequence ID" value="WRP18267.1"/>
    <property type="molecule type" value="Genomic_DNA"/>
</dbReference>
<dbReference type="InterPro" id="IPR045861">
    <property type="entry name" value="CorA_cytoplasmic_dom"/>
</dbReference>
<dbReference type="CDD" id="cd12822">
    <property type="entry name" value="TmCorA-like"/>
    <property type="match status" value="1"/>
</dbReference>
<dbReference type="PANTHER" id="PTHR46494">
    <property type="entry name" value="CORA FAMILY METAL ION TRANSPORTER (EUROFUNG)"/>
    <property type="match status" value="1"/>
</dbReference>
<dbReference type="SUPFAM" id="SSF144083">
    <property type="entry name" value="Magnesium transport protein CorA, transmembrane region"/>
    <property type="match status" value="1"/>
</dbReference>
<reference evidence="9 10" key="1">
    <citation type="journal article" date="2024" name="Front. Microbiol.">
        <title>Novel thermophilic genera Geochorda gen. nov. and Carboxydochorda gen. nov. from the deep terrestrial subsurface reveal the ecophysiological diversity in the class Limnochordia.</title>
        <authorList>
            <person name="Karnachuk O.V."/>
            <person name="Lukina A.P."/>
            <person name="Avakyan M.R."/>
            <person name="Kadnikov V.V."/>
            <person name="Begmatov S."/>
            <person name="Beletsky A.V."/>
            <person name="Vlasova K.G."/>
            <person name="Novikov A.A."/>
            <person name="Shcherbakova V.A."/>
            <person name="Mardanov A.V."/>
            <person name="Ravin N.V."/>
        </authorList>
    </citation>
    <scope>NUCLEOTIDE SEQUENCE [LARGE SCALE GENOMIC DNA]</scope>
    <source>
        <strain evidence="9 10">L945</strain>
    </source>
</reference>
<feature type="transmembrane region" description="Helical" evidence="8">
    <location>
        <begin position="255"/>
        <end position="274"/>
    </location>
</feature>
<comment type="similarity">
    <text evidence="2 8">Belongs to the CorA metal ion transporter (MIT) (TC 1.A.35) family.</text>
</comment>
<protein>
    <recommendedName>
        <fullName evidence="8">Magnesium transport protein CorA</fullName>
    </recommendedName>
</protein>
<keyword evidence="7 8" id="KW-0472">Membrane</keyword>
<comment type="function">
    <text evidence="8">Mediates influx of magnesium ions.</text>
</comment>
<evidence type="ECO:0000256" key="1">
    <source>
        <dbReference type="ARBA" id="ARBA00004651"/>
    </source>
</evidence>
<keyword evidence="5 8" id="KW-0812">Transmembrane</keyword>
<comment type="subcellular location">
    <subcellularLocation>
        <location evidence="1">Cell membrane</location>
        <topology evidence="1">Multi-pass membrane protein</topology>
    </subcellularLocation>
    <subcellularLocation>
        <location evidence="8">Membrane</location>
        <topology evidence="8">Multi-pass membrane protein</topology>
    </subcellularLocation>
</comment>
<feature type="transmembrane region" description="Helical" evidence="8">
    <location>
        <begin position="286"/>
        <end position="306"/>
    </location>
</feature>
<evidence type="ECO:0000256" key="2">
    <source>
        <dbReference type="ARBA" id="ARBA00009765"/>
    </source>
</evidence>
<keyword evidence="10" id="KW-1185">Reference proteome</keyword>
<dbReference type="InterPro" id="IPR004488">
    <property type="entry name" value="Mg/Co-transport_prot_CorA"/>
</dbReference>
<proteinExistence type="inferred from homology"/>
<evidence type="ECO:0000256" key="5">
    <source>
        <dbReference type="ARBA" id="ARBA00022692"/>
    </source>
</evidence>
<dbReference type="InterPro" id="IPR045863">
    <property type="entry name" value="CorA_TM1_TM2"/>
</dbReference>
<evidence type="ECO:0000256" key="6">
    <source>
        <dbReference type="ARBA" id="ARBA00022989"/>
    </source>
</evidence>
<dbReference type="InterPro" id="IPR002523">
    <property type="entry name" value="MgTranspt_CorA/ZnTranspt_ZntB"/>
</dbReference>
<evidence type="ECO:0000256" key="8">
    <source>
        <dbReference type="RuleBase" id="RU362010"/>
    </source>
</evidence>
<gene>
    <name evidence="8 9" type="primary">corA</name>
    <name evidence="9" type="ORF">U7230_04470</name>
</gene>
<keyword evidence="6 8" id="KW-1133">Transmembrane helix</keyword>
<name>A0ABZ1BZP5_9FIRM</name>
<evidence type="ECO:0000256" key="7">
    <source>
        <dbReference type="ARBA" id="ARBA00023136"/>
    </source>
</evidence>
<keyword evidence="8" id="KW-0406">Ion transport</keyword>
<accession>A0ABZ1BZP5</accession>
<dbReference type="NCBIfam" id="TIGR00383">
    <property type="entry name" value="corA"/>
    <property type="match status" value="1"/>
</dbReference>
<keyword evidence="8" id="KW-0460">Magnesium</keyword>
<evidence type="ECO:0000256" key="3">
    <source>
        <dbReference type="ARBA" id="ARBA00022448"/>
    </source>
</evidence>
<dbReference type="Pfam" id="PF01544">
    <property type="entry name" value="CorA"/>
    <property type="match status" value="1"/>
</dbReference>